<dbReference type="FunCoup" id="G8JWU9">
    <property type="interactions" value="466"/>
</dbReference>
<evidence type="ECO:0000256" key="3">
    <source>
        <dbReference type="ARBA" id="ARBA00022723"/>
    </source>
</evidence>
<dbReference type="InterPro" id="IPR000994">
    <property type="entry name" value="Pept_M24"/>
</dbReference>
<keyword evidence="9" id="KW-1185">Reference proteome</keyword>
<evidence type="ECO:0000256" key="4">
    <source>
        <dbReference type="ARBA" id="ARBA00022801"/>
    </source>
</evidence>
<evidence type="ECO:0000256" key="5">
    <source>
        <dbReference type="ARBA" id="ARBA00023211"/>
    </source>
</evidence>
<proteinExistence type="inferred from homology"/>
<dbReference type="InterPro" id="IPR029149">
    <property type="entry name" value="Creatin/AminoP/Spt16_N"/>
</dbReference>
<dbReference type="EMBL" id="CP002504">
    <property type="protein sequence ID" value="AET41323.1"/>
    <property type="molecule type" value="Genomic_DNA"/>
</dbReference>
<comment type="similarity">
    <text evidence="2 6">Belongs to the peptidase M24B family.</text>
</comment>
<dbReference type="GO" id="GO:0005739">
    <property type="term" value="C:mitochondrion"/>
    <property type="evidence" value="ECO:0007669"/>
    <property type="project" value="EnsemblFungi"/>
</dbReference>
<evidence type="ECO:0000256" key="1">
    <source>
        <dbReference type="ARBA" id="ARBA00001936"/>
    </source>
</evidence>
<dbReference type="PROSITE" id="PS00491">
    <property type="entry name" value="PROLINE_PEPTIDASE"/>
    <property type="match status" value="1"/>
</dbReference>
<dbReference type="RefSeq" id="XP_003648140.1">
    <property type="nucleotide sequence ID" value="XM_003648092.1"/>
</dbReference>
<dbReference type="Gene3D" id="3.40.350.10">
    <property type="entry name" value="Creatinase/prolidase N-terminal domain"/>
    <property type="match status" value="1"/>
</dbReference>
<dbReference type="GO" id="GO:0070006">
    <property type="term" value="F:metalloaminopeptidase activity"/>
    <property type="evidence" value="ECO:0007669"/>
    <property type="project" value="InterPro"/>
</dbReference>
<dbReference type="InterPro" id="IPR007865">
    <property type="entry name" value="Aminopep_P_N"/>
</dbReference>
<dbReference type="CDD" id="cd01087">
    <property type="entry name" value="Prolidase"/>
    <property type="match status" value="1"/>
</dbReference>
<dbReference type="SUPFAM" id="SSF53092">
    <property type="entry name" value="Creatinase/prolidase N-terminal domain"/>
    <property type="match status" value="1"/>
</dbReference>
<protein>
    <recommendedName>
        <fullName evidence="7">Aminopeptidase P N-terminal domain-containing protein</fullName>
    </recommendedName>
</protein>
<dbReference type="Pfam" id="PF00557">
    <property type="entry name" value="Peptidase_M24"/>
    <property type="match status" value="1"/>
</dbReference>
<dbReference type="Gene3D" id="3.90.230.10">
    <property type="entry name" value="Creatinase/methionine aminopeptidase superfamily"/>
    <property type="match status" value="1"/>
</dbReference>
<reference evidence="9" key="1">
    <citation type="journal article" date="2012" name="G3 (Bethesda)">
        <title>Pichia sorbitophila, an interspecies yeast hybrid reveals early steps of genome resolution following polyploidization.</title>
        <authorList>
            <person name="Leh Louis V."/>
            <person name="Despons L."/>
            <person name="Friedrich A."/>
            <person name="Martin T."/>
            <person name="Durrens P."/>
            <person name="Casaregola S."/>
            <person name="Neuveglise C."/>
            <person name="Fairhead C."/>
            <person name="Marck C."/>
            <person name="Cruz J.A."/>
            <person name="Straub M.L."/>
            <person name="Kugler V."/>
            <person name="Sacerdot C."/>
            <person name="Uzunov Z."/>
            <person name="Thierry A."/>
            <person name="Weiss S."/>
            <person name="Bleykasten C."/>
            <person name="De Montigny J."/>
            <person name="Jacques N."/>
            <person name="Jung P."/>
            <person name="Lemaire M."/>
            <person name="Mallet S."/>
            <person name="Morel G."/>
            <person name="Richard G.F."/>
            <person name="Sarkar A."/>
            <person name="Savel G."/>
            <person name="Schacherer J."/>
            <person name="Seret M.L."/>
            <person name="Talla E."/>
            <person name="Samson G."/>
            <person name="Jubin C."/>
            <person name="Poulain J."/>
            <person name="Vacherie B."/>
            <person name="Barbe V."/>
            <person name="Pelletier E."/>
            <person name="Sherman D.J."/>
            <person name="Westhof E."/>
            <person name="Weissenbach J."/>
            <person name="Baret P.V."/>
            <person name="Wincker P."/>
            <person name="Gaillardin C."/>
            <person name="Dujon B."/>
            <person name="Souciet J.L."/>
        </authorList>
    </citation>
    <scope>NUCLEOTIDE SEQUENCE [LARGE SCALE GENOMIC DNA]</scope>
    <source>
        <strain evidence="9">CBS 270.75 / DBVPG 7215 / KCTC 17166 / NRRL Y-17582</strain>
    </source>
</reference>
<feature type="domain" description="Aminopeptidase P N-terminal" evidence="7">
    <location>
        <begin position="62"/>
        <end position="199"/>
    </location>
</feature>
<dbReference type="OMA" id="DSYFWYL"/>
<dbReference type="eggNOG" id="KOG2414">
    <property type="taxonomic scope" value="Eukaryota"/>
</dbReference>
<evidence type="ECO:0000259" key="7">
    <source>
        <dbReference type="SMART" id="SM01011"/>
    </source>
</evidence>
<dbReference type="Proteomes" id="UP000006790">
    <property type="component" value="Chromosome 8"/>
</dbReference>
<dbReference type="SMART" id="SM01011">
    <property type="entry name" value="AMP_N"/>
    <property type="match status" value="1"/>
</dbReference>
<dbReference type="GO" id="GO:0005634">
    <property type="term" value="C:nucleus"/>
    <property type="evidence" value="ECO:0007669"/>
    <property type="project" value="EnsemblFungi"/>
</dbReference>
<evidence type="ECO:0000313" key="8">
    <source>
        <dbReference type="EMBL" id="AET41323.1"/>
    </source>
</evidence>
<name>G8JWU9_ERECY</name>
<dbReference type="STRING" id="931890.G8JWU9"/>
<dbReference type="GO" id="GO:0030145">
    <property type="term" value="F:manganese ion binding"/>
    <property type="evidence" value="ECO:0007669"/>
    <property type="project" value="InterPro"/>
</dbReference>
<dbReference type="PANTHER" id="PTHR43226:SF4">
    <property type="entry name" value="XAA-PRO AMINOPEPTIDASE 3"/>
    <property type="match status" value="1"/>
</dbReference>
<dbReference type="OrthoDB" id="4215474at2759"/>
<dbReference type="InParanoid" id="G8JWU9"/>
<dbReference type="SUPFAM" id="SSF55920">
    <property type="entry name" value="Creatinase/aminopeptidase"/>
    <property type="match status" value="1"/>
</dbReference>
<sequence length="520" mass="58615">MFVTKFNVVKRLEHKHRLFSSMKPSLYNKLWLNRAPVSINAGQPLHENRPNLLKHGELTPGITAMEYFDRRSKLMSNLPVKSCAIVVGAQLKYASGPVFYKFQQNNDLFYLSGWNEPDSVLVLEKPTSNIDDVVFHMIVPPTDPATEQWDGFRTGPVGACEIFNADSATDVSDSTSYLSKIIKRNETVYFDVPVIEDESSDSVGFTNFFLPSSQPTGTKTIMDILKNYVRKGGVKELKPILAQLRSIKSPAEIRLIRRAGQISGRAFNQAYAKRFRNERTLNAFLEYKFISGGCEKPAYVPVIGAGANALCIHYTRNDDVMYDDEMVLVDAAGSIGGYCADISRTWPVNGKFTEPQRDLYEAVLAVQRRCVDLCFANKGYSLHQIHQKSMEFMKQELANIGLPSLRQSDITRLYPHYIGHNLGLDVHDVPEISRYQPLKEGQVITIEPGLYVPDSSEYPEYFRNIGIRIEDNIAIDLDSYRNLSVEAAKEIVDIESIVQNGVSTQPNEDVVSPLEVDYLE</sequence>
<dbReference type="InterPro" id="IPR036005">
    <property type="entry name" value="Creatinase/aminopeptidase-like"/>
</dbReference>
<dbReference type="AlphaFoldDB" id="G8JWU9"/>
<dbReference type="KEGG" id="erc:Ecym_8027"/>
<dbReference type="InterPro" id="IPR052433">
    <property type="entry name" value="X-Pro_dipept-like"/>
</dbReference>
<keyword evidence="5" id="KW-0464">Manganese</keyword>
<evidence type="ECO:0000256" key="2">
    <source>
        <dbReference type="ARBA" id="ARBA00008766"/>
    </source>
</evidence>
<dbReference type="PANTHER" id="PTHR43226">
    <property type="entry name" value="XAA-PRO AMINOPEPTIDASE 3"/>
    <property type="match status" value="1"/>
</dbReference>
<keyword evidence="4" id="KW-0378">Hydrolase</keyword>
<keyword evidence="3 6" id="KW-0479">Metal-binding</keyword>
<dbReference type="GeneID" id="11471467"/>
<dbReference type="InterPro" id="IPR001131">
    <property type="entry name" value="Peptidase_M24B_aminopep-P_CS"/>
</dbReference>
<dbReference type="HOGENOM" id="CLU_017266_1_1_1"/>
<evidence type="ECO:0000256" key="6">
    <source>
        <dbReference type="RuleBase" id="RU000590"/>
    </source>
</evidence>
<dbReference type="GO" id="GO:0050821">
    <property type="term" value="P:protein stabilization"/>
    <property type="evidence" value="ECO:0007669"/>
    <property type="project" value="EnsemblFungi"/>
</dbReference>
<organism evidence="8 9">
    <name type="scientific">Eremothecium cymbalariae (strain CBS 270.75 / DBVPG 7215 / KCTC 17166 / NRRL Y-17582)</name>
    <name type="common">Yeast</name>
    <dbReference type="NCBI Taxonomy" id="931890"/>
    <lineage>
        <taxon>Eukaryota</taxon>
        <taxon>Fungi</taxon>
        <taxon>Dikarya</taxon>
        <taxon>Ascomycota</taxon>
        <taxon>Saccharomycotina</taxon>
        <taxon>Saccharomycetes</taxon>
        <taxon>Saccharomycetales</taxon>
        <taxon>Saccharomycetaceae</taxon>
        <taxon>Eremothecium</taxon>
    </lineage>
</organism>
<dbReference type="Pfam" id="PF05195">
    <property type="entry name" value="AMP_N"/>
    <property type="match status" value="1"/>
</dbReference>
<gene>
    <name evidence="8" type="ordered locus">Ecym_8027</name>
</gene>
<comment type="cofactor">
    <cofactor evidence="1">
        <name>Mn(2+)</name>
        <dbReference type="ChEBI" id="CHEBI:29035"/>
    </cofactor>
</comment>
<evidence type="ECO:0000313" key="9">
    <source>
        <dbReference type="Proteomes" id="UP000006790"/>
    </source>
</evidence>
<accession>G8JWU9</accession>
<dbReference type="GO" id="GO:0016485">
    <property type="term" value="P:protein processing"/>
    <property type="evidence" value="ECO:0007669"/>
    <property type="project" value="EnsemblFungi"/>
</dbReference>